<name>A0ABS1ZGX5_9PSED</name>
<comment type="caution">
    <text evidence="1">The sequence shown here is derived from an EMBL/GenBank/DDBJ whole genome shotgun (WGS) entry which is preliminary data.</text>
</comment>
<evidence type="ECO:0000313" key="1">
    <source>
        <dbReference type="EMBL" id="MBM1195688.1"/>
    </source>
</evidence>
<dbReference type="EMBL" id="JAAEBW010000005">
    <property type="protein sequence ID" value="MBM1195688.1"/>
    <property type="molecule type" value="Genomic_DNA"/>
</dbReference>
<protein>
    <submittedName>
        <fullName evidence="1">Uncharacterized protein</fullName>
    </submittedName>
</protein>
<gene>
    <name evidence="1" type="ORF">GYN02_10945</name>
</gene>
<accession>A0ABS1ZGX5</accession>
<dbReference type="Proteomes" id="UP000809529">
    <property type="component" value="Unassembled WGS sequence"/>
</dbReference>
<keyword evidence="2" id="KW-1185">Reference proteome</keyword>
<sequence length="767" mass="88046">MTIVKNLSAITSHPFKAIHEDVRNLVEQAAETLRKALNLKSYLINRPLKMLEVYCDLTGQRITMETLKTPEIQCILEGFTVAMAGRSLTDIAEKERLKFCRLLYQCLITARDTQPDLHPLEWDFTQFEADAAICASILEAANDFQVWYWKGWSIHRPDYSSAHIRLAQLVTTYGQDFVQDIFTELEKHYRNRPDLFRIEWNHMFDYMGENAHHWPASTFKTEAGIKQFMQAFGRAHFEYCEAADLDAETHIKNYNRFLNNLEANLCKTDVWAKLSSPIKRPPPATKHPSQTKINETEDGLLVQDKLLTSIPLHVTDVEAVEILFFHIKHDVSIVRRWATAQAEDLKSRYNRRVSLAKEGTKILEHGKKTYRNYSLADICATLESMDNSVPLSFLCKVYTYITGEECSAAQLAHTFGFPVAGSLFPFQCLLVLEHPKITTEFLRSFELYDEHDALTGFNEAARQLTGYKSRKQPDTREQVIDLNDISFSVVKDLIDITSIGRRKLRSERNDTYRYLFLTSGQSCTSFRLAKTTAWKKSSFENDSGLRDRLLEQFRPHCDLTDAELLGFFQRIRLTTVRASRAVEIFIQSKSSEEMSKALGHENYYADLLSHYLPDALLAFIKARWIRIFQKAMVCEAMKDSPYLFRVTQFNTMDELDSFLEKHRIQEIPPEASDPERKAQRQEVERTEAILSIGVPFLASLLSLEAAVKASTDRIRVCGKAEFWASIAETVRTEITSGTKGVLKNYLKAALELVDAKKMEGLIYVSGR</sequence>
<evidence type="ECO:0000313" key="2">
    <source>
        <dbReference type="Proteomes" id="UP000809529"/>
    </source>
</evidence>
<dbReference type="RefSeq" id="WP_203302890.1">
    <property type="nucleotide sequence ID" value="NZ_JAAEBW010000005.1"/>
</dbReference>
<organism evidence="1 2">
    <name type="scientific">Pseudomonas weihenstephanensis</name>
    <dbReference type="NCBI Taxonomy" id="1608994"/>
    <lineage>
        <taxon>Bacteria</taxon>
        <taxon>Pseudomonadati</taxon>
        <taxon>Pseudomonadota</taxon>
        <taxon>Gammaproteobacteria</taxon>
        <taxon>Pseudomonadales</taxon>
        <taxon>Pseudomonadaceae</taxon>
        <taxon>Pseudomonas</taxon>
    </lineage>
</organism>
<reference evidence="1 2" key="1">
    <citation type="submission" date="2020-01" db="EMBL/GenBank/DDBJ databases">
        <title>Comparative genomics of meat spoilage bacteria.</title>
        <authorList>
            <person name="Hilgarth M."/>
            <person name="Vogel R.F."/>
        </authorList>
    </citation>
    <scope>NUCLEOTIDE SEQUENCE [LARGE SCALE GENOMIC DNA]</scope>
    <source>
        <strain evidence="1 2">TMW2.2077</strain>
    </source>
</reference>
<proteinExistence type="predicted"/>